<dbReference type="GO" id="GO:0005739">
    <property type="term" value="C:mitochondrion"/>
    <property type="evidence" value="ECO:0007669"/>
    <property type="project" value="TreeGrafter"/>
</dbReference>
<dbReference type="Gene3D" id="3.60.130.10">
    <property type="entry name" value="Clavaminate synthase-like"/>
    <property type="match status" value="1"/>
</dbReference>
<evidence type="ECO:0000313" key="20">
    <source>
        <dbReference type="Proteomes" id="UP000799436"/>
    </source>
</evidence>
<evidence type="ECO:0000256" key="5">
    <source>
        <dbReference type="ARBA" id="ARBA00012267"/>
    </source>
</evidence>
<evidence type="ECO:0000256" key="4">
    <source>
        <dbReference type="ARBA" id="ARBA00008654"/>
    </source>
</evidence>
<evidence type="ECO:0000256" key="12">
    <source>
        <dbReference type="ARBA" id="ARBA00031778"/>
    </source>
</evidence>
<dbReference type="Gene3D" id="3.30.2020.30">
    <property type="match status" value="1"/>
</dbReference>
<evidence type="ECO:0000256" key="1">
    <source>
        <dbReference type="ARBA" id="ARBA00001954"/>
    </source>
</evidence>
<comment type="pathway">
    <text evidence="3">Amine and polyamine biosynthesis; carnitine biosynthesis.</text>
</comment>
<dbReference type="CDD" id="cd00250">
    <property type="entry name" value="CAS_like"/>
    <property type="match status" value="1"/>
</dbReference>
<comment type="function">
    <text evidence="14">Converts trimethyllysine (TML) into hydroxytrimethyllysine (HTML).</text>
</comment>
<comment type="cofactor">
    <cofactor evidence="2">
        <name>L-ascorbate</name>
        <dbReference type="ChEBI" id="CHEBI:38290"/>
    </cofactor>
</comment>
<dbReference type="InterPro" id="IPR003819">
    <property type="entry name" value="TauD/TfdA-like"/>
</dbReference>
<dbReference type="OrthoDB" id="408743at2759"/>
<dbReference type="Pfam" id="PF06155">
    <property type="entry name" value="GBBH-like_N"/>
    <property type="match status" value="1"/>
</dbReference>
<dbReference type="EMBL" id="ML995913">
    <property type="protein sequence ID" value="KAF2764671.1"/>
    <property type="molecule type" value="Genomic_DNA"/>
</dbReference>
<dbReference type="SUPFAM" id="SSF51197">
    <property type="entry name" value="Clavaminate synthase-like"/>
    <property type="match status" value="1"/>
</dbReference>
<feature type="domain" description="TauD/TfdA-like" evidence="17">
    <location>
        <begin position="153"/>
        <end position="395"/>
    </location>
</feature>
<evidence type="ECO:0000259" key="18">
    <source>
        <dbReference type="Pfam" id="PF06155"/>
    </source>
</evidence>
<evidence type="ECO:0000256" key="16">
    <source>
        <dbReference type="SAM" id="MobiDB-lite"/>
    </source>
</evidence>
<evidence type="ECO:0000256" key="8">
    <source>
        <dbReference type="ARBA" id="ARBA00022964"/>
    </source>
</evidence>
<dbReference type="GO" id="GO:0046872">
    <property type="term" value="F:metal ion binding"/>
    <property type="evidence" value="ECO:0007669"/>
    <property type="project" value="UniProtKB-KW"/>
</dbReference>
<dbReference type="GO" id="GO:0050353">
    <property type="term" value="F:trimethyllysine dioxygenase activity"/>
    <property type="evidence" value="ECO:0007669"/>
    <property type="project" value="UniProtKB-EC"/>
</dbReference>
<evidence type="ECO:0000256" key="9">
    <source>
        <dbReference type="ARBA" id="ARBA00023002"/>
    </source>
</evidence>
<name>A0A6G1KVK5_9PEZI</name>
<protein>
    <recommendedName>
        <fullName evidence="5">trimethyllysine dioxygenase</fullName>
        <ecNumber evidence="5">1.14.11.8</ecNumber>
    </recommendedName>
    <alternativeName>
        <fullName evidence="12">Epsilon-trimethyllysine 2-oxoglutarate dioxygenase</fullName>
    </alternativeName>
    <alternativeName>
        <fullName evidence="11">TML hydroxylase</fullName>
    </alternativeName>
    <alternativeName>
        <fullName evidence="13">TML-alpha-ketoglutarate dioxygenase</fullName>
    </alternativeName>
</protein>
<dbReference type="EC" id="1.14.11.8" evidence="5"/>
<dbReference type="PANTHER" id="PTHR10696">
    <property type="entry name" value="GAMMA-BUTYROBETAINE HYDROXYLASE-RELATED"/>
    <property type="match status" value="1"/>
</dbReference>
<dbReference type="InterPro" id="IPR038492">
    <property type="entry name" value="GBBH-like_N_sf"/>
</dbReference>
<dbReference type="Pfam" id="PF02668">
    <property type="entry name" value="TauD"/>
    <property type="match status" value="1"/>
</dbReference>
<proteinExistence type="inferred from homology"/>
<keyword evidence="10" id="KW-0408">Iron</keyword>
<evidence type="ECO:0000256" key="6">
    <source>
        <dbReference type="ARBA" id="ARBA00022723"/>
    </source>
</evidence>
<comment type="similarity">
    <text evidence="4">Belongs to the gamma-BBH/TMLD family.</text>
</comment>
<dbReference type="PANTHER" id="PTHR10696:SF51">
    <property type="entry name" value="TRIMETHYLLYSINE DIOXYGENASE, MITOCHONDRIAL"/>
    <property type="match status" value="1"/>
</dbReference>
<dbReference type="Proteomes" id="UP000799436">
    <property type="component" value="Unassembled WGS sequence"/>
</dbReference>
<dbReference type="GO" id="GO:0045329">
    <property type="term" value="P:carnitine biosynthetic process"/>
    <property type="evidence" value="ECO:0007669"/>
    <property type="project" value="UniProtKB-KW"/>
</dbReference>
<organism evidence="19 20">
    <name type="scientific">Teratosphaeria nubilosa</name>
    <dbReference type="NCBI Taxonomy" id="161662"/>
    <lineage>
        <taxon>Eukaryota</taxon>
        <taxon>Fungi</taxon>
        <taxon>Dikarya</taxon>
        <taxon>Ascomycota</taxon>
        <taxon>Pezizomycotina</taxon>
        <taxon>Dothideomycetes</taxon>
        <taxon>Dothideomycetidae</taxon>
        <taxon>Mycosphaerellales</taxon>
        <taxon>Teratosphaeriaceae</taxon>
        <taxon>Teratosphaeria</taxon>
    </lineage>
</organism>
<evidence type="ECO:0000256" key="3">
    <source>
        <dbReference type="ARBA" id="ARBA00005022"/>
    </source>
</evidence>
<feature type="domain" description="Gamma-butyrobetaine hydroxylase-like N-terminal" evidence="18">
    <location>
        <begin position="33"/>
        <end position="97"/>
    </location>
</feature>
<comment type="catalytic activity">
    <reaction evidence="15">
        <text>N(6),N(6),N(6)-trimethyl-L-lysine + 2-oxoglutarate + O2 = (3S)-3-hydroxy-N(6),N(6),N(6)-trimethyl-L-lysine + succinate + CO2</text>
        <dbReference type="Rhea" id="RHEA:14181"/>
        <dbReference type="ChEBI" id="CHEBI:15379"/>
        <dbReference type="ChEBI" id="CHEBI:16526"/>
        <dbReference type="ChEBI" id="CHEBI:16810"/>
        <dbReference type="ChEBI" id="CHEBI:30031"/>
        <dbReference type="ChEBI" id="CHEBI:58100"/>
        <dbReference type="ChEBI" id="CHEBI:141499"/>
        <dbReference type="EC" id="1.14.11.8"/>
    </reaction>
</comment>
<feature type="region of interest" description="Disordered" evidence="16">
    <location>
        <begin position="237"/>
        <end position="257"/>
    </location>
</feature>
<dbReference type="InterPro" id="IPR050411">
    <property type="entry name" value="AlphaKG_dependent_hydroxylases"/>
</dbReference>
<dbReference type="InterPro" id="IPR042098">
    <property type="entry name" value="TauD-like_sf"/>
</dbReference>
<evidence type="ECO:0000256" key="14">
    <source>
        <dbReference type="ARBA" id="ARBA00046008"/>
    </source>
</evidence>
<sequence>MPSLILSRNAGRQALGRTWRLPPLKCYTRHGRVAVPGRWLRDMCTCPDCRHPDTAQNKVNVLQDNRTGKVRHIRETILPKTGETAFKIVFADGHRSTLPAATIVNRNRGRALYAHRTGQIPIIPWKSAIASNPPSVEYTSVHSGPGLSTLLLKIRQYGFCFVRNTPPSPEATSQLLQTIGPIRTTHYGAFYDFTSDLSSKDTAYTSEALAPHTDNTYFTEPAGLQALHLLSHTSGATAAFPNPSAPDNDSAGDWEPHLGGESSLVDGFTAANHLFHANPNAYRLLSAYGVYAHASGNEGVSIQPVRSFPPFQHDNFTGKLMQIRWNTADRAGTTAPWDMMEQWYDAAAAFDALVNSKEYQYWFSLKPGKLLIFDNWRVMHGRAAFTGRRRMCGGYIPRDDYISKFRATNLSREEIAASTVTG</sequence>
<dbReference type="AlphaFoldDB" id="A0A6G1KVK5"/>
<accession>A0A6G1KVK5</accession>
<dbReference type="InterPro" id="IPR010376">
    <property type="entry name" value="GBBH-like_N"/>
</dbReference>
<keyword evidence="20" id="KW-1185">Reference proteome</keyword>
<evidence type="ECO:0000256" key="2">
    <source>
        <dbReference type="ARBA" id="ARBA00001961"/>
    </source>
</evidence>
<keyword evidence="7" id="KW-0124">Carnitine biosynthesis</keyword>
<gene>
    <name evidence="19" type="ORF">EJ03DRAFT_346126</name>
</gene>
<evidence type="ECO:0000256" key="10">
    <source>
        <dbReference type="ARBA" id="ARBA00023004"/>
    </source>
</evidence>
<evidence type="ECO:0000256" key="7">
    <source>
        <dbReference type="ARBA" id="ARBA00022873"/>
    </source>
</evidence>
<keyword evidence="6" id="KW-0479">Metal-binding</keyword>
<evidence type="ECO:0000256" key="15">
    <source>
        <dbReference type="ARBA" id="ARBA00049334"/>
    </source>
</evidence>
<comment type="cofactor">
    <cofactor evidence="1">
        <name>Fe(2+)</name>
        <dbReference type="ChEBI" id="CHEBI:29033"/>
    </cofactor>
</comment>
<evidence type="ECO:0000256" key="11">
    <source>
        <dbReference type="ARBA" id="ARBA00030363"/>
    </source>
</evidence>
<keyword evidence="8 19" id="KW-0223">Dioxygenase</keyword>
<evidence type="ECO:0000256" key="13">
    <source>
        <dbReference type="ARBA" id="ARBA00032283"/>
    </source>
</evidence>
<reference evidence="19" key="1">
    <citation type="journal article" date="2020" name="Stud. Mycol.">
        <title>101 Dothideomycetes genomes: a test case for predicting lifestyles and emergence of pathogens.</title>
        <authorList>
            <person name="Haridas S."/>
            <person name="Albert R."/>
            <person name="Binder M."/>
            <person name="Bloem J."/>
            <person name="Labutti K."/>
            <person name="Salamov A."/>
            <person name="Andreopoulos B."/>
            <person name="Baker S."/>
            <person name="Barry K."/>
            <person name="Bills G."/>
            <person name="Bluhm B."/>
            <person name="Cannon C."/>
            <person name="Castanera R."/>
            <person name="Culley D."/>
            <person name="Daum C."/>
            <person name="Ezra D."/>
            <person name="Gonzalez J."/>
            <person name="Henrissat B."/>
            <person name="Kuo A."/>
            <person name="Liang C."/>
            <person name="Lipzen A."/>
            <person name="Lutzoni F."/>
            <person name="Magnuson J."/>
            <person name="Mondo S."/>
            <person name="Nolan M."/>
            <person name="Ohm R."/>
            <person name="Pangilinan J."/>
            <person name="Park H.-J."/>
            <person name="Ramirez L."/>
            <person name="Alfaro M."/>
            <person name="Sun H."/>
            <person name="Tritt A."/>
            <person name="Yoshinaga Y."/>
            <person name="Zwiers L.-H."/>
            <person name="Turgeon B."/>
            <person name="Goodwin S."/>
            <person name="Spatafora J."/>
            <person name="Crous P."/>
            <person name="Grigoriev I."/>
        </authorList>
    </citation>
    <scope>NUCLEOTIDE SEQUENCE</scope>
    <source>
        <strain evidence="19">CBS 116005</strain>
    </source>
</reference>
<keyword evidence="9" id="KW-0560">Oxidoreductase</keyword>
<evidence type="ECO:0000259" key="17">
    <source>
        <dbReference type="Pfam" id="PF02668"/>
    </source>
</evidence>
<evidence type="ECO:0000313" key="19">
    <source>
        <dbReference type="EMBL" id="KAF2764671.1"/>
    </source>
</evidence>